<organism evidence="1 2">
    <name type="scientific">Thalictrum thalictroides</name>
    <name type="common">Rue-anemone</name>
    <name type="synonym">Anemone thalictroides</name>
    <dbReference type="NCBI Taxonomy" id="46969"/>
    <lineage>
        <taxon>Eukaryota</taxon>
        <taxon>Viridiplantae</taxon>
        <taxon>Streptophyta</taxon>
        <taxon>Embryophyta</taxon>
        <taxon>Tracheophyta</taxon>
        <taxon>Spermatophyta</taxon>
        <taxon>Magnoliopsida</taxon>
        <taxon>Ranunculales</taxon>
        <taxon>Ranunculaceae</taxon>
        <taxon>Thalictroideae</taxon>
        <taxon>Thalictrum</taxon>
    </lineage>
</organism>
<evidence type="ECO:0000313" key="1">
    <source>
        <dbReference type="EMBL" id="KAF5184247.1"/>
    </source>
</evidence>
<accession>A0A7J6VHJ9</accession>
<evidence type="ECO:0000313" key="2">
    <source>
        <dbReference type="Proteomes" id="UP000554482"/>
    </source>
</evidence>
<gene>
    <name evidence="1" type="ORF">FRX31_026173</name>
</gene>
<name>A0A7J6VHJ9_THATH</name>
<dbReference type="AlphaFoldDB" id="A0A7J6VHJ9"/>
<comment type="caution">
    <text evidence="1">The sequence shown here is derived from an EMBL/GenBank/DDBJ whole genome shotgun (WGS) entry which is preliminary data.</text>
</comment>
<reference evidence="1 2" key="1">
    <citation type="submission" date="2020-06" db="EMBL/GenBank/DDBJ databases">
        <title>Transcriptomic and genomic resources for Thalictrum thalictroides and T. hernandezii: Facilitating candidate gene discovery in an emerging model plant lineage.</title>
        <authorList>
            <person name="Arias T."/>
            <person name="Riano-Pachon D.M."/>
            <person name="Di Stilio V.S."/>
        </authorList>
    </citation>
    <scope>NUCLEOTIDE SEQUENCE [LARGE SCALE GENOMIC DNA]</scope>
    <source>
        <strain evidence="2">cv. WT478/WT964</strain>
        <tissue evidence="1">Leaves</tissue>
    </source>
</reference>
<proteinExistence type="predicted"/>
<sequence length="80" mass="9069">MVFQKPTGHALFCCQLSKNKLGVRRRMSILILRTRILMMRRMIEDPTGGAGTHGASTSGGYIQREYVLVVILILLRLCDY</sequence>
<keyword evidence="2" id="KW-1185">Reference proteome</keyword>
<protein>
    <submittedName>
        <fullName evidence="1">Uncharacterized protein</fullName>
    </submittedName>
</protein>
<dbReference type="Proteomes" id="UP000554482">
    <property type="component" value="Unassembled WGS sequence"/>
</dbReference>
<dbReference type="EMBL" id="JABWDY010032362">
    <property type="protein sequence ID" value="KAF5184247.1"/>
    <property type="molecule type" value="Genomic_DNA"/>
</dbReference>